<dbReference type="Gene3D" id="3.30.70.240">
    <property type="match status" value="1"/>
</dbReference>
<accession>A0A382LXE6</accession>
<dbReference type="InterPro" id="IPR035647">
    <property type="entry name" value="EFG_III/V"/>
</dbReference>
<gene>
    <name evidence="2" type="ORF">METZ01_LOCUS292891</name>
</gene>
<protein>
    <recommendedName>
        <fullName evidence="1">Elongation factor EFG domain-containing protein</fullName>
    </recommendedName>
</protein>
<organism evidence="2">
    <name type="scientific">marine metagenome</name>
    <dbReference type="NCBI Taxonomy" id="408172"/>
    <lineage>
        <taxon>unclassified sequences</taxon>
        <taxon>metagenomes</taxon>
        <taxon>ecological metagenomes</taxon>
    </lineage>
</organism>
<name>A0A382LXE6_9ZZZZ</name>
<reference evidence="2" key="1">
    <citation type="submission" date="2018-05" db="EMBL/GenBank/DDBJ databases">
        <authorList>
            <person name="Lanie J.A."/>
            <person name="Ng W.-L."/>
            <person name="Kazmierczak K.M."/>
            <person name="Andrzejewski T.M."/>
            <person name="Davidsen T.M."/>
            <person name="Wayne K.J."/>
            <person name="Tettelin H."/>
            <person name="Glass J.I."/>
            <person name="Rusch D."/>
            <person name="Podicherti R."/>
            <person name="Tsui H.-C.T."/>
            <person name="Winkler M.E."/>
        </authorList>
    </citation>
    <scope>NUCLEOTIDE SEQUENCE</scope>
</reference>
<dbReference type="SUPFAM" id="SSF54980">
    <property type="entry name" value="EF-G C-terminal domain-like"/>
    <property type="match status" value="1"/>
</dbReference>
<feature type="non-terminal residue" evidence="2">
    <location>
        <position position="1"/>
    </location>
</feature>
<dbReference type="InterPro" id="IPR000640">
    <property type="entry name" value="EFG_V-like"/>
</dbReference>
<dbReference type="AlphaFoldDB" id="A0A382LXE6"/>
<dbReference type="EMBL" id="UINC01089174">
    <property type="protein sequence ID" value="SVC40037.1"/>
    <property type="molecule type" value="Genomic_DNA"/>
</dbReference>
<proteinExistence type="predicted"/>
<dbReference type="Pfam" id="PF00679">
    <property type="entry name" value="EFG_C"/>
    <property type="match status" value="1"/>
</dbReference>
<feature type="domain" description="Elongation factor EFG" evidence="1">
    <location>
        <begin position="2"/>
        <end position="72"/>
    </location>
</feature>
<evidence type="ECO:0000313" key="2">
    <source>
        <dbReference type="EMBL" id="SVC40037.1"/>
    </source>
</evidence>
<evidence type="ECO:0000259" key="1">
    <source>
        <dbReference type="Pfam" id="PF00679"/>
    </source>
</evidence>
<sequence length="82" mass="9137">PNVQRLITGRRGQVLGFSAKEGWTGWDETAFQMPQAEMHDLIIELRSLSLGVGSFEFEFGRLQELTGRLAQDVLAAVKSSEE</sequence>